<keyword evidence="3" id="KW-1185">Reference proteome</keyword>
<evidence type="ECO:0000256" key="1">
    <source>
        <dbReference type="SAM" id="Phobius"/>
    </source>
</evidence>
<keyword evidence="1" id="KW-1133">Transmembrane helix</keyword>
<keyword evidence="1" id="KW-0812">Transmembrane</keyword>
<evidence type="ECO:0000313" key="2">
    <source>
        <dbReference type="EMBL" id="MCO5723842.1"/>
    </source>
</evidence>
<organism evidence="2 3">
    <name type="scientific">Robiginitalea marina</name>
    <dbReference type="NCBI Taxonomy" id="2954105"/>
    <lineage>
        <taxon>Bacteria</taxon>
        <taxon>Pseudomonadati</taxon>
        <taxon>Bacteroidota</taxon>
        <taxon>Flavobacteriia</taxon>
        <taxon>Flavobacteriales</taxon>
        <taxon>Flavobacteriaceae</taxon>
        <taxon>Robiginitalea</taxon>
    </lineage>
</organism>
<name>A0ABT1AV22_9FLAO</name>
<dbReference type="Pfam" id="PF13181">
    <property type="entry name" value="TPR_8"/>
    <property type="match status" value="2"/>
</dbReference>
<feature type="transmembrane region" description="Helical" evidence="1">
    <location>
        <begin position="7"/>
        <end position="24"/>
    </location>
</feature>
<dbReference type="RefSeq" id="WP_252740218.1">
    <property type="nucleotide sequence ID" value="NZ_JAMXIB010000002.1"/>
</dbReference>
<dbReference type="PANTHER" id="PTHR45588">
    <property type="entry name" value="TPR DOMAIN-CONTAINING PROTEIN"/>
    <property type="match status" value="1"/>
</dbReference>
<dbReference type="PANTHER" id="PTHR45588:SF1">
    <property type="entry name" value="WW DOMAIN-CONTAINING PROTEIN"/>
    <property type="match status" value="1"/>
</dbReference>
<accession>A0ABT1AV22</accession>
<sequence length="576" mass="64228">MKRKVNVFWIAALGAALIILWNIPEQTRELPKREKASIGAIKCTVAKFLLGPVDSTRQIAPLFENLGTYTFGVSTADVRSQAFFDQGIKLTFAFNHAEAHRSFLESARLDPKNAMAYWGQAYALGPNINDPLPDEDRKEKAWEALQKANAALQGASPLERSLIGALNARYSDVWSTDQSRLNGAYLEAMRSVREQYPNNPDVLTLFAAAAMNTMPWNYWDADGKPMPNTTEAKEALEKAISLDPKHPGGHHYYIHLVELPQPDLGVPSAGVLEDLMPAAGHLVHMPSHIYIRVGRYKDAVRVNELAIAADEDYISQCFSQGLYPLGYYPHNIHFLWSASSLIGESSTALAAAKKTAEKVPVGEMETLHFLQDFASTPLLAYTRFGKWNDILTYPAPASGIKHLRLMRHYARGLAFVRKKNPVEAREELEAIDAMLGDPEMDSIVATAQNPSSKIGRIAFEVVAGELAHLEGRAEEVVSHLTRAVEYEDALTYTEPSAWHIPPRQNLGAVLMDLGRYEAAEKVYREDLEKLRNNGWSLYGLYRALEAQGRMGEAGAVKKEFDQVWRYADIAIERSVF</sequence>
<reference evidence="2 3" key="1">
    <citation type="submission" date="2022-06" db="EMBL/GenBank/DDBJ databases">
        <authorList>
            <person name="Xuan X."/>
        </authorList>
    </citation>
    <scope>NUCLEOTIDE SEQUENCE [LARGE SCALE GENOMIC DNA]</scope>
    <source>
        <strain evidence="2 3">2V75</strain>
    </source>
</reference>
<dbReference type="InterPro" id="IPR011990">
    <property type="entry name" value="TPR-like_helical_dom_sf"/>
</dbReference>
<protein>
    <recommendedName>
        <fullName evidence="4">Tetratricopeptide repeat protein</fullName>
    </recommendedName>
</protein>
<evidence type="ECO:0000313" key="3">
    <source>
        <dbReference type="Proteomes" id="UP001206312"/>
    </source>
</evidence>
<dbReference type="SUPFAM" id="SSF48452">
    <property type="entry name" value="TPR-like"/>
    <property type="match status" value="1"/>
</dbReference>
<dbReference type="Proteomes" id="UP001206312">
    <property type="component" value="Unassembled WGS sequence"/>
</dbReference>
<gene>
    <name evidence="2" type="ORF">NG653_03170</name>
</gene>
<comment type="caution">
    <text evidence="2">The sequence shown here is derived from an EMBL/GenBank/DDBJ whole genome shotgun (WGS) entry which is preliminary data.</text>
</comment>
<proteinExistence type="predicted"/>
<dbReference type="Gene3D" id="1.25.40.10">
    <property type="entry name" value="Tetratricopeptide repeat domain"/>
    <property type="match status" value="2"/>
</dbReference>
<dbReference type="EMBL" id="JAMXIB010000002">
    <property type="protein sequence ID" value="MCO5723842.1"/>
    <property type="molecule type" value="Genomic_DNA"/>
</dbReference>
<keyword evidence="1" id="KW-0472">Membrane</keyword>
<dbReference type="InterPro" id="IPR019734">
    <property type="entry name" value="TPR_rpt"/>
</dbReference>
<evidence type="ECO:0008006" key="4">
    <source>
        <dbReference type="Google" id="ProtNLM"/>
    </source>
</evidence>